<comment type="caution">
    <text evidence="1">The sequence shown here is derived from an EMBL/GenBank/DDBJ whole genome shotgun (WGS) entry which is preliminary data.</text>
</comment>
<evidence type="ECO:0000313" key="1">
    <source>
        <dbReference type="EMBL" id="TDQ78603.1"/>
    </source>
</evidence>
<dbReference type="InterPro" id="IPR029052">
    <property type="entry name" value="Metallo-depent_PP-like"/>
</dbReference>
<gene>
    <name evidence="1" type="ORF">A8950_3659</name>
</gene>
<name>A0A4R6WL88_9PROT</name>
<sequence>MPEREKFAILKKAGRIWTISPVHGESARLAALHHYIGDQFEPATDRLVYLGGFMGHGPDVAGTLDEIIRFRRDILARPCMFPEDIAYLRGQQEEMWSKLLQLQFAPNPREVLPWMLQQGVGPTIGAYGGDPAEGIIHCREGAVAITRWTNSLRAAQQARPGHAALMTSIRRAAYTADMGLLFVHAGLDPDRPLSAQGDSLWWGSAGFGSLSNHPYGDFLKVVRGFDRQHGGPAAGTFTLTLDGGCGYGGKALAALLDPRGEVLDLVEA</sequence>
<evidence type="ECO:0000313" key="2">
    <source>
        <dbReference type="Proteomes" id="UP000295783"/>
    </source>
</evidence>
<proteinExistence type="predicted"/>
<protein>
    <submittedName>
        <fullName evidence="1">Serine/threonine protein phosphatase 1</fullName>
    </submittedName>
</protein>
<accession>A0A4R6WL88</accession>
<dbReference type="OrthoDB" id="9807890at2"/>
<dbReference type="Gene3D" id="3.60.21.10">
    <property type="match status" value="1"/>
</dbReference>
<dbReference type="Proteomes" id="UP000295783">
    <property type="component" value="Unassembled WGS sequence"/>
</dbReference>
<organism evidence="1 2">
    <name type="scientific">Dongia mobilis</name>
    <dbReference type="NCBI Taxonomy" id="578943"/>
    <lineage>
        <taxon>Bacteria</taxon>
        <taxon>Pseudomonadati</taxon>
        <taxon>Pseudomonadota</taxon>
        <taxon>Alphaproteobacteria</taxon>
        <taxon>Rhodospirillales</taxon>
        <taxon>Dongiaceae</taxon>
        <taxon>Dongia</taxon>
    </lineage>
</organism>
<dbReference type="EMBL" id="SNYW01000013">
    <property type="protein sequence ID" value="TDQ78603.1"/>
    <property type="molecule type" value="Genomic_DNA"/>
</dbReference>
<dbReference type="RefSeq" id="WP_133615084.1">
    <property type="nucleotide sequence ID" value="NZ_SNYW01000013.1"/>
</dbReference>
<keyword evidence="2" id="KW-1185">Reference proteome</keyword>
<dbReference type="AlphaFoldDB" id="A0A4R6WL88"/>
<reference evidence="1 2" key="1">
    <citation type="submission" date="2019-03" db="EMBL/GenBank/DDBJ databases">
        <title>Genomic Encyclopedia of Type Strains, Phase III (KMG-III): the genomes of soil and plant-associated and newly described type strains.</title>
        <authorList>
            <person name="Whitman W."/>
        </authorList>
    </citation>
    <scope>NUCLEOTIDE SEQUENCE [LARGE SCALE GENOMIC DNA]</scope>
    <source>
        <strain evidence="1 2">CGMCC 1.7660</strain>
    </source>
</reference>
<dbReference type="SUPFAM" id="SSF56300">
    <property type="entry name" value="Metallo-dependent phosphatases"/>
    <property type="match status" value="1"/>
</dbReference>